<proteinExistence type="predicted"/>
<evidence type="ECO:0000313" key="1">
    <source>
        <dbReference type="EMBL" id="WIW96611.1"/>
    </source>
</evidence>
<protein>
    <submittedName>
        <fullName evidence="1">Uncharacterized protein</fullName>
    </submittedName>
</protein>
<dbReference type="AlphaFoldDB" id="A0A9Y2FA22"/>
<dbReference type="EMBL" id="CP127221">
    <property type="protein sequence ID" value="WIW96611.1"/>
    <property type="molecule type" value="Genomic_DNA"/>
</dbReference>
<gene>
    <name evidence="1" type="ORF">QQX03_05795</name>
</gene>
<dbReference type="Proteomes" id="UP001231445">
    <property type="component" value="Chromosome"/>
</dbReference>
<accession>A0A9Y2FA22</accession>
<organism evidence="1 2">
    <name type="scientific">Altererythrobacter rubellus</name>
    <dbReference type="NCBI Taxonomy" id="2173831"/>
    <lineage>
        <taxon>Bacteria</taxon>
        <taxon>Pseudomonadati</taxon>
        <taxon>Pseudomonadota</taxon>
        <taxon>Alphaproteobacteria</taxon>
        <taxon>Sphingomonadales</taxon>
        <taxon>Erythrobacteraceae</taxon>
        <taxon>Altererythrobacter</taxon>
    </lineage>
</organism>
<reference evidence="1 2" key="1">
    <citation type="submission" date="2023-06" db="EMBL/GenBank/DDBJ databases">
        <title>Altererythrobacter rubellus NBRC 112769 genome.</title>
        <authorList>
            <person name="Zhang K."/>
        </authorList>
    </citation>
    <scope>NUCLEOTIDE SEQUENCE [LARGE SCALE GENOMIC DNA]</scope>
    <source>
        <strain evidence="1 2">NBRC 112769</strain>
    </source>
</reference>
<dbReference type="RefSeq" id="WP_285976914.1">
    <property type="nucleotide sequence ID" value="NZ_CP127221.1"/>
</dbReference>
<name>A0A9Y2FA22_9SPHN</name>
<keyword evidence="2" id="KW-1185">Reference proteome</keyword>
<dbReference type="KEGG" id="arue:QQX03_05795"/>
<evidence type="ECO:0000313" key="2">
    <source>
        <dbReference type="Proteomes" id="UP001231445"/>
    </source>
</evidence>
<sequence length="65" mass="7468">MDFFHADFETGYAEGANWKQVQLPEKNAKHIHWIGQEPGCGPRKVEAEAETSRLREVIAKGEWSR</sequence>